<dbReference type="EMBL" id="CATNWA010018981">
    <property type="protein sequence ID" value="CAI9610567.1"/>
    <property type="molecule type" value="Genomic_DNA"/>
</dbReference>
<gene>
    <name evidence="3" type="ORF">SPARVUS_LOCUS14430291</name>
</gene>
<dbReference type="InterPro" id="IPR050611">
    <property type="entry name" value="ABCF"/>
</dbReference>
<dbReference type="InterPro" id="IPR003439">
    <property type="entry name" value="ABC_transporter-like_ATP-bd"/>
</dbReference>
<proteinExistence type="predicted"/>
<dbReference type="Gene3D" id="3.40.50.300">
    <property type="entry name" value="P-loop containing nucleotide triphosphate hydrolases"/>
    <property type="match status" value="1"/>
</dbReference>
<evidence type="ECO:0000256" key="1">
    <source>
        <dbReference type="ARBA" id="ARBA00022737"/>
    </source>
</evidence>
<reference evidence="3" key="1">
    <citation type="submission" date="2023-05" db="EMBL/GenBank/DDBJ databases">
        <authorList>
            <person name="Stuckert A."/>
        </authorList>
    </citation>
    <scope>NUCLEOTIDE SEQUENCE</scope>
</reference>
<name>A0ABN9GQI3_9NEOB</name>
<dbReference type="SUPFAM" id="SSF52540">
    <property type="entry name" value="P-loop containing nucleoside triphosphate hydrolases"/>
    <property type="match status" value="1"/>
</dbReference>
<keyword evidence="4" id="KW-1185">Reference proteome</keyword>
<comment type="caution">
    <text evidence="3">The sequence shown here is derived from an EMBL/GenBank/DDBJ whole genome shotgun (WGS) entry which is preliminary data.</text>
</comment>
<dbReference type="InterPro" id="IPR027417">
    <property type="entry name" value="P-loop_NTPase"/>
</dbReference>
<organism evidence="3 4">
    <name type="scientific">Staurois parvus</name>
    <dbReference type="NCBI Taxonomy" id="386267"/>
    <lineage>
        <taxon>Eukaryota</taxon>
        <taxon>Metazoa</taxon>
        <taxon>Chordata</taxon>
        <taxon>Craniata</taxon>
        <taxon>Vertebrata</taxon>
        <taxon>Euteleostomi</taxon>
        <taxon>Amphibia</taxon>
        <taxon>Batrachia</taxon>
        <taxon>Anura</taxon>
        <taxon>Neobatrachia</taxon>
        <taxon>Ranoidea</taxon>
        <taxon>Ranidae</taxon>
        <taxon>Staurois</taxon>
    </lineage>
</organism>
<feature type="domain" description="ABC transporter" evidence="2">
    <location>
        <begin position="44"/>
        <end position="149"/>
    </location>
</feature>
<evidence type="ECO:0000313" key="4">
    <source>
        <dbReference type="Proteomes" id="UP001162483"/>
    </source>
</evidence>
<evidence type="ECO:0000259" key="2">
    <source>
        <dbReference type="Pfam" id="PF00005"/>
    </source>
</evidence>
<sequence>MEEASASQAASKKENRIESSGKNKSYDIRIENFDVSFGERVLLTGAELHLATGRRYGLVGRNGLGKTTLLKMLASRSLRVPSHISILHVEQEVAGDDTPALQSVLECDTLRESLLCEEKELNARISAGKGDGSESVRLSEIYSKLEEIEADKAPARYSIIFMFPLNIL</sequence>
<keyword evidence="1" id="KW-0677">Repeat</keyword>
<protein>
    <recommendedName>
        <fullName evidence="2">ABC transporter domain-containing protein</fullName>
    </recommendedName>
</protein>
<dbReference type="PANTHER" id="PTHR19211:SF117">
    <property type="entry name" value="ATP-BINDING CASSETTE SUB-FAMILY F MEMBER 3"/>
    <property type="match status" value="1"/>
</dbReference>
<evidence type="ECO:0000313" key="3">
    <source>
        <dbReference type="EMBL" id="CAI9610567.1"/>
    </source>
</evidence>
<dbReference type="PANTHER" id="PTHR19211">
    <property type="entry name" value="ATP-BINDING TRANSPORT PROTEIN-RELATED"/>
    <property type="match status" value="1"/>
</dbReference>
<dbReference type="Proteomes" id="UP001162483">
    <property type="component" value="Unassembled WGS sequence"/>
</dbReference>
<accession>A0ABN9GQI3</accession>
<dbReference type="Pfam" id="PF00005">
    <property type="entry name" value="ABC_tran"/>
    <property type="match status" value="1"/>
</dbReference>